<dbReference type="InterPro" id="IPR000424">
    <property type="entry name" value="Primosome_PriB/ssb"/>
</dbReference>
<evidence type="ECO:0000313" key="3">
    <source>
        <dbReference type="EMBL" id="KAG6502190.1"/>
    </source>
</evidence>
<dbReference type="InterPro" id="IPR012340">
    <property type="entry name" value="NA-bd_OB-fold"/>
</dbReference>
<evidence type="ECO:0008006" key="5">
    <source>
        <dbReference type="Google" id="ProtNLM"/>
    </source>
</evidence>
<dbReference type="AlphaFoldDB" id="A0A8J5G8P7"/>
<protein>
    <recommendedName>
        <fullName evidence="5">Protein OSB1, mitochondrial</fullName>
    </recommendedName>
</protein>
<evidence type="ECO:0000313" key="4">
    <source>
        <dbReference type="Proteomes" id="UP000734854"/>
    </source>
</evidence>
<dbReference type="PANTHER" id="PTHR10302">
    <property type="entry name" value="SINGLE-STRANDED DNA-BINDING PROTEIN"/>
    <property type="match status" value="1"/>
</dbReference>
<dbReference type="EMBL" id="JACMSC010000011">
    <property type="protein sequence ID" value="KAG6502190.1"/>
    <property type="molecule type" value="Genomic_DNA"/>
</dbReference>
<dbReference type="PANTHER" id="PTHR10302:SF18">
    <property type="entry name" value="PROTEIN OSB1, MITOCHONDRIAL"/>
    <property type="match status" value="1"/>
</dbReference>
<comment type="caution">
    <text evidence="3">The sequence shown here is derived from an EMBL/GenBank/DDBJ whole genome shotgun (WGS) entry which is preliminary data.</text>
</comment>
<dbReference type="GO" id="GO:0006264">
    <property type="term" value="P:mitochondrial DNA replication"/>
    <property type="evidence" value="ECO:0007669"/>
    <property type="project" value="TreeGrafter"/>
</dbReference>
<organism evidence="3 4">
    <name type="scientific">Zingiber officinale</name>
    <name type="common">Ginger</name>
    <name type="synonym">Amomum zingiber</name>
    <dbReference type="NCBI Taxonomy" id="94328"/>
    <lineage>
        <taxon>Eukaryota</taxon>
        <taxon>Viridiplantae</taxon>
        <taxon>Streptophyta</taxon>
        <taxon>Embryophyta</taxon>
        <taxon>Tracheophyta</taxon>
        <taxon>Spermatophyta</taxon>
        <taxon>Magnoliopsida</taxon>
        <taxon>Liliopsida</taxon>
        <taxon>Zingiberales</taxon>
        <taxon>Zingiberaceae</taxon>
        <taxon>Zingiber</taxon>
    </lineage>
</organism>
<sequence>MIASQESSRNAEATAYCSNGKDLLLVWLRQADVSRGLSWEMGIKATECGGQNPSWFEDERSRCSAALRGMVPRHALFSLRRCVHTFNGRESIVYKQSMFRRPSTVDRETVYPLRRSCSLIGTVVLAPRKSDRFCPLVYTFLEVEGPSISSTPSKFKILLKMFGRLAEISFKHLKVDDFIYVRGPLSSYEKLNINGQLENMYKVVVKDLNFVYRIGDNKKPTNHDKLIKEESTAPISFDSAEETMDRLRLWQIFFANPHEWWDNREHKLYPTSPDFRHKDTHECLRLMPNDPPWIQRQLQRYDSSTATQSDKEDRKYSKVRQWEIQDLE</sequence>
<evidence type="ECO:0000256" key="1">
    <source>
        <dbReference type="ARBA" id="ARBA00023125"/>
    </source>
</evidence>
<keyword evidence="1 2" id="KW-0238">DNA-binding</keyword>
<accession>A0A8J5G8P7</accession>
<dbReference type="Proteomes" id="UP000734854">
    <property type="component" value="Unassembled WGS sequence"/>
</dbReference>
<evidence type="ECO:0000256" key="2">
    <source>
        <dbReference type="PROSITE-ProRule" id="PRU00252"/>
    </source>
</evidence>
<keyword evidence="4" id="KW-1185">Reference proteome</keyword>
<dbReference type="PROSITE" id="PS50935">
    <property type="entry name" value="SSB"/>
    <property type="match status" value="1"/>
</dbReference>
<name>A0A8J5G8P7_ZINOF</name>
<reference evidence="3 4" key="1">
    <citation type="submission" date="2020-08" db="EMBL/GenBank/DDBJ databases">
        <title>Plant Genome Project.</title>
        <authorList>
            <person name="Zhang R.-G."/>
        </authorList>
    </citation>
    <scope>NUCLEOTIDE SEQUENCE [LARGE SCALE GENOMIC DNA]</scope>
    <source>
        <tissue evidence="3">Rhizome</tissue>
    </source>
</reference>
<gene>
    <name evidence="3" type="ORF">ZIOFF_042079</name>
</gene>
<dbReference type="InterPro" id="IPR011344">
    <property type="entry name" value="ssDNA-bd"/>
</dbReference>
<dbReference type="SUPFAM" id="SSF50249">
    <property type="entry name" value="Nucleic acid-binding proteins"/>
    <property type="match status" value="1"/>
</dbReference>
<dbReference type="GO" id="GO:0042645">
    <property type="term" value="C:mitochondrial nucleoid"/>
    <property type="evidence" value="ECO:0007669"/>
    <property type="project" value="TreeGrafter"/>
</dbReference>
<proteinExistence type="predicted"/>
<dbReference type="GO" id="GO:0003697">
    <property type="term" value="F:single-stranded DNA binding"/>
    <property type="evidence" value="ECO:0007669"/>
    <property type="project" value="InterPro"/>
</dbReference>